<dbReference type="KEGG" id="des:DSOUD_2515"/>
<dbReference type="RefSeq" id="WP_053551293.1">
    <property type="nucleotide sequence ID" value="NZ_CP010802.1"/>
</dbReference>
<dbReference type="OrthoDB" id="9813383at2"/>
<dbReference type="InterPro" id="IPR044992">
    <property type="entry name" value="ChyE-like"/>
</dbReference>
<sequence>MLLVIQNDPRVPPAFFGTLLMEWGIAHRVLRLFAGDPMPDSSETSAVIVLGGTMGVHDREDFPFLEPLSGLIRDAADIGTPLLGICLGGQLLAHALGGEVHSGCRGEKGLQRVKTVADDPLFAGLPPSFYAFQWHNDSFSVPPGAAHLAVSEICPGQAFRYRNTWGVQFHPEVDRATVAAWSATVDPEGLFAERFAAGEKEHRELARRILGNFLAVSALRKPFPATKAFKTA</sequence>
<dbReference type="InterPro" id="IPR029062">
    <property type="entry name" value="Class_I_gatase-like"/>
</dbReference>
<dbReference type="Pfam" id="PF00117">
    <property type="entry name" value="GATase"/>
    <property type="match status" value="1"/>
</dbReference>
<dbReference type="Proteomes" id="UP000057158">
    <property type="component" value="Chromosome"/>
</dbReference>
<dbReference type="SUPFAM" id="SSF52317">
    <property type="entry name" value="Class I glutamine amidotransferase-like"/>
    <property type="match status" value="1"/>
</dbReference>
<keyword evidence="3" id="KW-1185">Reference proteome</keyword>
<dbReference type="PANTHER" id="PTHR42695">
    <property type="entry name" value="GLUTAMINE AMIDOTRANSFERASE YLR126C-RELATED"/>
    <property type="match status" value="1"/>
</dbReference>
<dbReference type="CDD" id="cd01741">
    <property type="entry name" value="GATase1_1"/>
    <property type="match status" value="1"/>
</dbReference>
<dbReference type="PROSITE" id="PS51273">
    <property type="entry name" value="GATASE_TYPE_1"/>
    <property type="match status" value="1"/>
</dbReference>
<reference evidence="2 3" key="1">
    <citation type="submission" date="2015-07" db="EMBL/GenBank/DDBJ databases">
        <title>Isolation and Genomic Characterization of a Novel Halophilic Metal-Reducing Deltaproteobacterium from the Deep Subsurface.</title>
        <authorList>
            <person name="Badalamenti J.P."/>
            <person name="Summers Z.M."/>
            <person name="Gralnick J.A."/>
            <person name="Bond D.R."/>
        </authorList>
    </citation>
    <scope>NUCLEOTIDE SEQUENCE [LARGE SCALE GENOMIC DNA]</scope>
    <source>
        <strain evidence="2 3">WTL</strain>
    </source>
</reference>
<dbReference type="Gene3D" id="3.40.50.880">
    <property type="match status" value="1"/>
</dbReference>
<keyword evidence="2" id="KW-0315">Glutamine amidotransferase</keyword>
<dbReference type="GO" id="GO:0005829">
    <property type="term" value="C:cytosol"/>
    <property type="evidence" value="ECO:0007669"/>
    <property type="project" value="TreeGrafter"/>
</dbReference>
<evidence type="ECO:0000313" key="3">
    <source>
        <dbReference type="Proteomes" id="UP000057158"/>
    </source>
</evidence>
<dbReference type="InterPro" id="IPR017926">
    <property type="entry name" value="GATASE"/>
</dbReference>
<dbReference type="EMBL" id="CP010802">
    <property type="protein sequence ID" value="ALC17268.1"/>
    <property type="molecule type" value="Genomic_DNA"/>
</dbReference>
<name>A0A0M5ILC7_9BACT</name>
<dbReference type="STRING" id="1603606.DSOUD_2515"/>
<dbReference type="PANTHER" id="PTHR42695:SF5">
    <property type="entry name" value="GLUTAMINE AMIDOTRANSFERASE YLR126C-RELATED"/>
    <property type="match status" value="1"/>
</dbReference>
<dbReference type="PRINTS" id="PR00099">
    <property type="entry name" value="CPSGATASE"/>
</dbReference>
<evidence type="ECO:0000313" key="2">
    <source>
        <dbReference type="EMBL" id="ALC17268.1"/>
    </source>
</evidence>
<organism evidence="2 3">
    <name type="scientific">Desulfuromonas soudanensis</name>
    <dbReference type="NCBI Taxonomy" id="1603606"/>
    <lineage>
        <taxon>Bacteria</taxon>
        <taxon>Pseudomonadati</taxon>
        <taxon>Thermodesulfobacteriota</taxon>
        <taxon>Desulfuromonadia</taxon>
        <taxon>Desulfuromonadales</taxon>
        <taxon>Desulfuromonadaceae</taxon>
        <taxon>Desulfuromonas</taxon>
    </lineage>
</organism>
<protein>
    <submittedName>
        <fullName evidence="2">Glutamine amidotransferase</fullName>
    </submittedName>
</protein>
<dbReference type="PATRIC" id="fig|1603606.3.peg.2722"/>
<feature type="domain" description="Glutamine amidotransferase" evidence="1">
    <location>
        <begin position="42"/>
        <end position="174"/>
    </location>
</feature>
<keyword evidence="2" id="KW-0808">Transferase</keyword>
<dbReference type="AlphaFoldDB" id="A0A0M5ILC7"/>
<proteinExistence type="predicted"/>
<evidence type="ECO:0000259" key="1">
    <source>
        <dbReference type="Pfam" id="PF00117"/>
    </source>
</evidence>
<gene>
    <name evidence="2" type="ORF">DSOUD_2515</name>
</gene>
<accession>A0A0M5ILC7</accession>
<dbReference type="GO" id="GO:0016740">
    <property type="term" value="F:transferase activity"/>
    <property type="evidence" value="ECO:0007669"/>
    <property type="project" value="UniProtKB-KW"/>
</dbReference>